<dbReference type="InterPro" id="IPR050400">
    <property type="entry name" value="Bact_Cytoskel_RodZ"/>
</dbReference>
<evidence type="ECO:0000313" key="4">
    <source>
        <dbReference type="EMBL" id="RAK63594.1"/>
    </source>
</evidence>
<dbReference type="InterPro" id="IPR010982">
    <property type="entry name" value="Lambda_DNA-bd_dom_sf"/>
</dbReference>
<dbReference type="PANTHER" id="PTHR34475:SF1">
    <property type="entry name" value="CYTOSKELETON PROTEIN RODZ"/>
    <property type="match status" value="1"/>
</dbReference>
<sequence length="388" mass="40286">MTAQGAPLTAVLRRRPSKSKAAPAGRGRGRVLDLGGETDSTVEAAADVAVDPLYSHASIGEALQAIRLEKGLTLVELAETTRVRRAYLEALEEMRLDALPSRPFTIGYIRAYATALGVDPDLATERFKTDEPVLDEPLRAPVGVPDEKDPRIAAFLIGALLIIAAIGLWNVAQRAMIAAAPPPPLAAHDVAEKALAQVKSGPVALGAPLPAPVESTTPPVYETPGLAEAMGLKPIDPGAPEGGHRPKPVGEVVPMDLATLPQVFTPAGRIFDAGNPRLNSAVLIQAVKPAALIVRGADGSVYFARQLAKGEAYRVPKVAGLTLDVSSQYDFQVFVSGQSKGFLPSQQVLASKLGDAPAAPPAPARAPAAAAPAAPKLLNLPPANTAPR</sequence>
<evidence type="ECO:0000256" key="2">
    <source>
        <dbReference type="SAM" id="Phobius"/>
    </source>
</evidence>
<feature type="domain" description="HTH cro/C1-type" evidence="3">
    <location>
        <begin position="63"/>
        <end position="123"/>
    </location>
</feature>
<dbReference type="GO" id="GO:0003677">
    <property type="term" value="F:DNA binding"/>
    <property type="evidence" value="ECO:0007669"/>
    <property type="project" value="InterPro"/>
</dbReference>
<dbReference type="AlphaFoldDB" id="A0A328BCR3"/>
<keyword evidence="5" id="KW-1185">Reference proteome</keyword>
<dbReference type="Gene3D" id="1.10.260.40">
    <property type="entry name" value="lambda repressor-like DNA-binding domains"/>
    <property type="match status" value="1"/>
</dbReference>
<proteinExistence type="predicted"/>
<comment type="caution">
    <text evidence="4">The sequence shown here is derived from an EMBL/GenBank/DDBJ whole genome shotgun (WGS) entry which is preliminary data.</text>
</comment>
<evidence type="ECO:0000313" key="5">
    <source>
        <dbReference type="Proteomes" id="UP000249524"/>
    </source>
</evidence>
<feature type="transmembrane region" description="Helical" evidence="2">
    <location>
        <begin position="152"/>
        <end position="172"/>
    </location>
</feature>
<accession>A0A328BCR3</accession>
<dbReference type="SUPFAM" id="SSF47413">
    <property type="entry name" value="lambda repressor-like DNA-binding domains"/>
    <property type="match status" value="1"/>
</dbReference>
<keyword evidence="2" id="KW-0812">Transmembrane</keyword>
<feature type="region of interest" description="Disordered" evidence="1">
    <location>
        <begin position="1"/>
        <end position="30"/>
    </location>
</feature>
<keyword evidence="2" id="KW-0472">Membrane</keyword>
<keyword evidence="2" id="KW-1133">Transmembrane helix</keyword>
<dbReference type="InterPro" id="IPR001387">
    <property type="entry name" value="Cro/C1-type_HTH"/>
</dbReference>
<reference evidence="4 5" key="1">
    <citation type="submission" date="2018-05" db="EMBL/GenBank/DDBJ databases">
        <authorList>
            <person name="Lanie J.A."/>
            <person name="Ng W.-L."/>
            <person name="Kazmierczak K.M."/>
            <person name="Andrzejewski T.M."/>
            <person name="Davidsen T.M."/>
            <person name="Wayne K.J."/>
            <person name="Tettelin H."/>
            <person name="Glass J.I."/>
            <person name="Rusch D."/>
            <person name="Podicherti R."/>
            <person name="Tsui H.-C.T."/>
            <person name="Winkler M.E."/>
        </authorList>
    </citation>
    <scope>NUCLEOTIDE SEQUENCE [LARGE SCALE GENOMIC DNA]</scope>
    <source>
        <strain evidence="4 5">BUT-10</strain>
    </source>
</reference>
<dbReference type="PROSITE" id="PS50943">
    <property type="entry name" value="HTH_CROC1"/>
    <property type="match status" value="1"/>
</dbReference>
<dbReference type="OrthoDB" id="9790252at2"/>
<evidence type="ECO:0000256" key="1">
    <source>
        <dbReference type="SAM" id="MobiDB-lite"/>
    </source>
</evidence>
<dbReference type="Pfam" id="PF13413">
    <property type="entry name" value="HTH_25"/>
    <property type="match status" value="1"/>
</dbReference>
<gene>
    <name evidence="4" type="ORF">DJ019_15130</name>
</gene>
<feature type="compositionally biased region" description="Low complexity" evidence="1">
    <location>
        <begin position="365"/>
        <end position="388"/>
    </location>
</feature>
<dbReference type="EMBL" id="QFYS01000007">
    <property type="protein sequence ID" value="RAK63594.1"/>
    <property type="molecule type" value="Genomic_DNA"/>
</dbReference>
<dbReference type="SMART" id="SM00530">
    <property type="entry name" value="HTH_XRE"/>
    <property type="match status" value="1"/>
</dbReference>
<organism evidence="4 5">
    <name type="scientific">Phenylobacterium kunshanense</name>
    <dbReference type="NCBI Taxonomy" id="1445034"/>
    <lineage>
        <taxon>Bacteria</taxon>
        <taxon>Pseudomonadati</taxon>
        <taxon>Pseudomonadota</taxon>
        <taxon>Alphaproteobacteria</taxon>
        <taxon>Caulobacterales</taxon>
        <taxon>Caulobacteraceae</taxon>
        <taxon>Phenylobacterium</taxon>
    </lineage>
</organism>
<dbReference type="CDD" id="cd00093">
    <property type="entry name" value="HTH_XRE"/>
    <property type="match status" value="1"/>
</dbReference>
<evidence type="ECO:0000259" key="3">
    <source>
        <dbReference type="PROSITE" id="PS50943"/>
    </source>
</evidence>
<protein>
    <submittedName>
        <fullName evidence="4">Helix-turn-helix domain-containing protein</fullName>
    </submittedName>
</protein>
<feature type="region of interest" description="Disordered" evidence="1">
    <location>
        <begin position="353"/>
        <end position="388"/>
    </location>
</feature>
<dbReference type="Proteomes" id="UP000249524">
    <property type="component" value="Unassembled WGS sequence"/>
</dbReference>
<dbReference type="PANTHER" id="PTHR34475">
    <property type="match status" value="1"/>
</dbReference>
<name>A0A328BCR3_9CAUL</name>